<keyword evidence="4" id="KW-1185">Reference proteome</keyword>
<dbReference type="AlphaFoldDB" id="A0A0R0KH62"/>
<evidence type="ECO:0000313" key="2">
    <source>
        <dbReference type="EMBL" id="KRH66410.1"/>
    </source>
</evidence>
<feature type="transmembrane region" description="Helical" evidence="1">
    <location>
        <begin position="110"/>
        <end position="132"/>
    </location>
</feature>
<evidence type="ECO:0000313" key="4">
    <source>
        <dbReference type="Proteomes" id="UP000008827"/>
    </source>
</evidence>
<proteinExistence type="predicted"/>
<protein>
    <submittedName>
        <fullName evidence="2 3">Uncharacterized protein</fullName>
    </submittedName>
</protein>
<sequence length="134" mass="15648">MMFSTHKLIYLNDKSACRGPIPLYCNKAFNFQELIKPNMMEREIVQKLPCDESRATVAEKKLSISIFKQVYSTFSHFSAKLSAHLFIYASLLSLSLSLSHRIVKIKFKTILFPSHLSKTKCLYFMLYLLFLFTY</sequence>
<name>A0A0R0KH62_SOYBN</name>
<dbReference type="Gramene" id="KRH66410">
    <property type="protein sequence ID" value="KRH66410"/>
    <property type="gene ID" value="GLYMA_03G105100"/>
</dbReference>
<keyword evidence="1" id="KW-0812">Transmembrane</keyword>
<reference evidence="3" key="2">
    <citation type="submission" date="2018-02" db="UniProtKB">
        <authorList>
            <consortium name="EnsemblPlants"/>
        </authorList>
    </citation>
    <scope>IDENTIFICATION</scope>
    <source>
        <strain evidence="3">Williams 82</strain>
    </source>
</reference>
<gene>
    <name evidence="2" type="ORF">GLYMA_03G105100</name>
</gene>
<accession>A0A0R0KH62</accession>
<reference evidence="2 3" key="1">
    <citation type="journal article" date="2010" name="Nature">
        <title>Genome sequence of the palaeopolyploid soybean.</title>
        <authorList>
            <person name="Schmutz J."/>
            <person name="Cannon S.B."/>
            <person name="Schlueter J."/>
            <person name="Ma J."/>
            <person name="Mitros T."/>
            <person name="Nelson W."/>
            <person name="Hyten D.L."/>
            <person name="Song Q."/>
            <person name="Thelen J.J."/>
            <person name="Cheng J."/>
            <person name="Xu D."/>
            <person name="Hellsten U."/>
            <person name="May G.D."/>
            <person name="Yu Y."/>
            <person name="Sakurai T."/>
            <person name="Umezawa T."/>
            <person name="Bhattacharyya M.K."/>
            <person name="Sandhu D."/>
            <person name="Valliyodan B."/>
            <person name="Lindquist E."/>
            <person name="Peto M."/>
            <person name="Grant D."/>
            <person name="Shu S."/>
            <person name="Goodstein D."/>
            <person name="Barry K."/>
            <person name="Futrell-Griggs M."/>
            <person name="Abernathy B."/>
            <person name="Du J."/>
            <person name="Tian Z."/>
            <person name="Zhu L."/>
            <person name="Gill N."/>
            <person name="Joshi T."/>
            <person name="Libault M."/>
            <person name="Sethuraman A."/>
            <person name="Zhang X.-C."/>
            <person name="Shinozaki K."/>
            <person name="Nguyen H.T."/>
            <person name="Wing R.A."/>
            <person name="Cregan P."/>
            <person name="Specht J."/>
            <person name="Grimwood J."/>
            <person name="Rokhsar D."/>
            <person name="Stacey G."/>
            <person name="Shoemaker R.C."/>
            <person name="Jackson S.A."/>
        </authorList>
    </citation>
    <scope>NUCLEOTIDE SEQUENCE [LARGE SCALE GENOMIC DNA]</scope>
    <source>
        <strain evidence="3">cv. Williams 82</strain>
        <tissue evidence="2">Callus</tissue>
    </source>
</reference>
<evidence type="ECO:0000256" key="1">
    <source>
        <dbReference type="SAM" id="Phobius"/>
    </source>
</evidence>
<reference evidence="2" key="3">
    <citation type="submission" date="2018-07" db="EMBL/GenBank/DDBJ databases">
        <title>WGS assembly of Glycine max.</title>
        <authorList>
            <person name="Schmutz J."/>
            <person name="Cannon S."/>
            <person name="Schlueter J."/>
            <person name="Ma J."/>
            <person name="Mitros T."/>
            <person name="Nelson W."/>
            <person name="Hyten D."/>
            <person name="Song Q."/>
            <person name="Thelen J."/>
            <person name="Cheng J."/>
            <person name="Xu D."/>
            <person name="Hellsten U."/>
            <person name="May G."/>
            <person name="Yu Y."/>
            <person name="Sakurai T."/>
            <person name="Umezawa T."/>
            <person name="Bhattacharyya M."/>
            <person name="Sandhu D."/>
            <person name="Valliyodan B."/>
            <person name="Lindquist E."/>
            <person name="Peto M."/>
            <person name="Grant D."/>
            <person name="Shu S."/>
            <person name="Goodstein D."/>
            <person name="Barry K."/>
            <person name="Futrell-Griggs M."/>
            <person name="Abernathy B."/>
            <person name="Du J."/>
            <person name="Tian Z."/>
            <person name="Zhu L."/>
            <person name="Gill N."/>
            <person name="Joshi T."/>
            <person name="Libault M."/>
            <person name="Sethuraman A."/>
            <person name="Zhang X."/>
            <person name="Shinozaki K."/>
            <person name="Nguyen H."/>
            <person name="Wing R."/>
            <person name="Cregan P."/>
            <person name="Specht J."/>
            <person name="Grimwood J."/>
            <person name="Rokhsar D."/>
            <person name="Stacey G."/>
            <person name="Shoemaker R."/>
            <person name="Jackson S."/>
        </authorList>
    </citation>
    <scope>NUCLEOTIDE SEQUENCE</scope>
    <source>
        <tissue evidence="2">Callus</tissue>
    </source>
</reference>
<dbReference type="Proteomes" id="UP000008827">
    <property type="component" value="Chromosome 3"/>
</dbReference>
<dbReference type="EnsemblPlants" id="KRH66410">
    <property type="protein sequence ID" value="KRH66410"/>
    <property type="gene ID" value="GLYMA_03G105100"/>
</dbReference>
<feature type="transmembrane region" description="Helical" evidence="1">
    <location>
        <begin position="81"/>
        <end position="98"/>
    </location>
</feature>
<evidence type="ECO:0000313" key="3">
    <source>
        <dbReference type="EnsemblPlants" id="KRH66410"/>
    </source>
</evidence>
<keyword evidence="1" id="KW-1133">Transmembrane helix</keyword>
<dbReference type="InParanoid" id="A0A0R0KH62"/>
<dbReference type="EMBL" id="CM000836">
    <property type="protein sequence ID" value="KRH66410.1"/>
    <property type="molecule type" value="Genomic_DNA"/>
</dbReference>
<organism evidence="2">
    <name type="scientific">Glycine max</name>
    <name type="common">Soybean</name>
    <name type="synonym">Glycine hispida</name>
    <dbReference type="NCBI Taxonomy" id="3847"/>
    <lineage>
        <taxon>Eukaryota</taxon>
        <taxon>Viridiplantae</taxon>
        <taxon>Streptophyta</taxon>
        <taxon>Embryophyta</taxon>
        <taxon>Tracheophyta</taxon>
        <taxon>Spermatophyta</taxon>
        <taxon>Magnoliopsida</taxon>
        <taxon>eudicotyledons</taxon>
        <taxon>Gunneridae</taxon>
        <taxon>Pentapetalae</taxon>
        <taxon>rosids</taxon>
        <taxon>fabids</taxon>
        <taxon>Fabales</taxon>
        <taxon>Fabaceae</taxon>
        <taxon>Papilionoideae</taxon>
        <taxon>50 kb inversion clade</taxon>
        <taxon>NPAAA clade</taxon>
        <taxon>indigoferoid/millettioid clade</taxon>
        <taxon>Phaseoleae</taxon>
        <taxon>Glycine</taxon>
        <taxon>Glycine subgen. Soja</taxon>
    </lineage>
</organism>
<keyword evidence="1" id="KW-0472">Membrane</keyword>